<dbReference type="Proteomes" id="UP000019024">
    <property type="component" value="Chromosome"/>
</dbReference>
<dbReference type="RefSeq" id="WP_084568914.1">
    <property type="nucleotide sequence ID" value="NZ_CP007055.1"/>
</dbReference>
<dbReference type="AlphaFoldDB" id="W0JQD5"/>
<sequence length="654" mass="72919">MRRLNAQSGDLPTRRQLLGGVGSVLVGSAAGCLDADSGEVSFPLEVRLEVDADNSDRLEWTAAVAQVMENTGYFDVEVKEYEFDDFLERIFQVDYPETGNIPFLSISGTFNPESFCDSLHGTANQGQCCNLNGLGYDELDRMIDRARFGTDVVDDPALRARRYDEIWRELAEYRGSSPITFITEEYVRSTDVRGFSPYPFTEGTLDYSLHSPAARVLTWIDRDADGEGDSDWSTYESGGTLRYGFDANINSFDPPYSTDTHSTTAQSLIFEGLTAMDADGNVYPWLAKRQEELDVQDIDRTAYEPYMRTVSADDDGVLEFEGDEPVQTVVVHPDDDRIADGEVRVLTPDGAADAVGNGVYGMQYRYHLHEGVRFHNGEELTAEHVVATAKRYENSDISAQTFDSVLHVESVDEYVVDIYAQVPDAEAERELPSFRIHALEQAELPANGIDPLDGSPPIGTGPYEFETFEDGQYFVARKTDDYWLEQKGLDALEWYDGPEGFPAGPVIDEIDIKIISGDSTRSTALQNGEIDITFGLVSSTLEAYDSDDGYVVDSIQSGGYQFLQYPVTVEPWDDERFRRAVNHLVPRERIVENVLDGWGDPAWTMLPEVARETGTADYEALESDLGEKNAFDTETAIELIETVIDDRGYDSSVQ</sequence>
<keyword evidence="6" id="KW-1185">Reference proteome</keyword>
<feature type="domain" description="Solute-binding protein family 5" evidence="4">
    <location>
        <begin position="361"/>
        <end position="639"/>
    </location>
</feature>
<evidence type="ECO:0000313" key="6">
    <source>
        <dbReference type="Proteomes" id="UP000019024"/>
    </source>
</evidence>
<name>W0JQD5_9EURY</name>
<dbReference type="KEGG" id="hlr:HALLA_07995"/>
<dbReference type="SUPFAM" id="SSF53850">
    <property type="entry name" value="Periplasmic binding protein-like II"/>
    <property type="match status" value="2"/>
</dbReference>
<evidence type="ECO:0000259" key="4">
    <source>
        <dbReference type="Pfam" id="PF00496"/>
    </source>
</evidence>
<dbReference type="OrthoDB" id="233597at2157"/>
<keyword evidence="2" id="KW-0813">Transport</keyword>
<dbReference type="PROSITE" id="PS51257">
    <property type="entry name" value="PROKAR_LIPOPROTEIN"/>
    <property type="match status" value="1"/>
</dbReference>
<dbReference type="eggNOG" id="arCOG01534">
    <property type="taxonomic scope" value="Archaea"/>
</dbReference>
<evidence type="ECO:0000256" key="2">
    <source>
        <dbReference type="ARBA" id="ARBA00022448"/>
    </source>
</evidence>
<dbReference type="InterPro" id="IPR000914">
    <property type="entry name" value="SBP_5_dom"/>
</dbReference>
<comment type="similarity">
    <text evidence="1">Belongs to the bacterial solute-binding protein 5 family.</text>
</comment>
<dbReference type="eggNOG" id="arCOG00151">
    <property type="taxonomic scope" value="Archaea"/>
</dbReference>
<evidence type="ECO:0000313" key="5">
    <source>
        <dbReference type="EMBL" id="AHG00794.1"/>
    </source>
</evidence>
<dbReference type="PATRIC" id="fig|797299.3.peg.641"/>
<dbReference type="STRING" id="797299.HALLA_07995"/>
<evidence type="ECO:0000256" key="1">
    <source>
        <dbReference type="ARBA" id="ARBA00005695"/>
    </source>
</evidence>
<accession>W0JQD5</accession>
<reference evidence="5 6" key="1">
    <citation type="submission" date="2014-01" db="EMBL/GenBank/DDBJ databases">
        <authorList>
            <consortium name="DOE Joint Genome Institute"/>
            <person name="Anderson I."/>
            <person name="Huntemann M."/>
            <person name="Han J."/>
            <person name="Chen A."/>
            <person name="Kyrpides N."/>
            <person name="Mavromatis K."/>
            <person name="Markowitz V."/>
            <person name="Palaniappan K."/>
            <person name="Ivanova N."/>
            <person name="Schaumberg A."/>
            <person name="Pati A."/>
            <person name="Liolios K."/>
            <person name="Nordberg H.P."/>
            <person name="Cantor M.N."/>
            <person name="Hua S.X."/>
            <person name="Woyke T."/>
        </authorList>
    </citation>
    <scope>NUCLEOTIDE SEQUENCE [LARGE SCALE GENOMIC DNA]</scope>
    <source>
        <strain evidence="5 6">XH-48</strain>
    </source>
</reference>
<organism evidence="5 6">
    <name type="scientific">Halostagnicola larsenii XH-48</name>
    <dbReference type="NCBI Taxonomy" id="797299"/>
    <lineage>
        <taxon>Archaea</taxon>
        <taxon>Methanobacteriati</taxon>
        <taxon>Methanobacteriota</taxon>
        <taxon>Stenosarchaea group</taxon>
        <taxon>Halobacteria</taxon>
        <taxon>Halobacteriales</taxon>
        <taxon>Natrialbaceae</taxon>
        <taxon>Halostagnicola</taxon>
    </lineage>
</organism>
<dbReference type="CDD" id="cd00995">
    <property type="entry name" value="PBP2_NikA_DppA_OppA_like"/>
    <property type="match status" value="1"/>
</dbReference>
<dbReference type="Pfam" id="PF00496">
    <property type="entry name" value="SBP_bac_5"/>
    <property type="match status" value="1"/>
</dbReference>
<dbReference type="Gene3D" id="3.10.105.10">
    <property type="entry name" value="Dipeptide-binding Protein, Domain 3"/>
    <property type="match status" value="2"/>
</dbReference>
<dbReference type="InterPro" id="IPR039424">
    <property type="entry name" value="SBP_5"/>
</dbReference>
<protein>
    <recommendedName>
        <fullName evidence="4">Solute-binding protein family 5 domain-containing protein</fullName>
    </recommendedName>
</protein>
<dbReference type="PANTHER" id="PTHR30290:SF9">
    <property type="entry name" value="OLIGOPEPTIDE-BINDING PROTEIN APPA"/>
    <property type="match status" value="1"/>
</dbReference>
<evidence type="ECO:0000256" key="3">
    <source>
        <dbReference type="ARBA" id="ARBA00022729"/>
    </source>
</evidence>
<dbReference type="PANTHER" id="PTHR30290">
    <property type="entry name" value="PERIPLASMIC BINDING COMPONENT OF ABC TRANSPORTER"/>
    <property type="match status" value="1"/>
</dbReference>
<dbReference type="GO" id="GO:0015833">
    <property type="term" value="P:peptide transport"/>
    <property type="evidence" value="ECO:0007669"/>
    <property type="project" value="TreeGrafter"/>
</dbReference>
<dbReference type="GO" id="GO:1904680">
    <property type="term" value="F:peptide transmembrane transporter activity"/>
    <property type="evidence" value="ECO:0007669"/>
    <property type="project" value="TreeGrafter"/>
</dbReference>
<dbReference type="EMBL" id="CP007055">
    <property type="protein sequence ID" value="AHG00794.1"/>
    <property type="molecule type" value="Genomic_DNA"/>
</dbReference>
<gene>
    <name evidence="5" type="ORF">HALLA_07995</name>
</gene>
<dbReference type="GeneID" id="25144426"/>
<dbReference type="Gene3D" id="3.40.190.10">
    <property type="entry name" value="Periplasmic binding protein-like II"/>
    <property type="match status" value="2"/>
</dbReference>
<dbReference type="HOGENOM" id="CLU_418991_0_0_2"/>
<proteinExistence type="inferred from homology"/>
<keyword evidence="3" id="KW-0732">Signal</keyword>